<evidence type="ECO:0000259" key="2">
    <source>
        <dbReference type="Pfam" id="PF13387"/>
    </source>
</evidence>
<dbReference type="OrthoDB" id="274718at2"/>
<dbReference type="InterPro" id="IPR025178">
    <property type="entry name" value="Lnb_N"/>
</dbReference>
<proteinExistence type="predicted"/>
<feature type="transmembrane region" description="Helical" evidence="1">
    <location>
        <begin position="66"/>
        <end position="84"/>
    </location>
</feature>
<feature type="transmembrane region" description="Helical" evidence="1">
    <location>
        <begin position="40"/>
        <end position="59"/>
    </location>
</feature>
<gene>
    <name evidence="3" type="ORF">Kalk_19580</name>
</gene>
<sequence length="340" mass="39069">MLTLVRFTGLTLMGLLVLLSGAWAALSLLYTGPGGEPWRSIMAMCFAVLTLTSAGTLALPHWRWRMVLVFVVAFVGAWLAFSRLEPSNERNWQADVAVLPSATIEGDLITVHNIRNFDYQSETDYTQAYYDRQFDLNQLEGVDLVSVYWMGPSIAHVFLSFAFAGDQHLAISIETRKEQGEGYSTLQGFFRQYELYYVVADERDVVRLRTNYRKDPPEDVYLYRTTGSLEDGRRLFLEYIRKINSLNTQPEFYNTLTSNCTTSIWLNAHVNQQRLPLDWRILVSGYVPEYMYQNGRLETYGLPFAELQQRAYANPRAHQADADMDFSNRIRESMPDPGQP</sequence>
<protein>
    <recommendedName>
        <fullName evidence="2">Lnb N-terminal periplasmic domain-containing protein</fullName>
    </recommendedName>
</protein>
<dbReference type="Proteomes" id="UP000235116">
    <property type="component" value="Chromosome"/>
</dbReference>
<evidence type="ECO:0000256" key="1">
    <source>
        <dbReference type="SAM" id="Phobius"/>
    </source>
</evidence>
<keyword evidence="4" id="KW-1185">Reference proteome</keyword>
<keyword evidence="1" id="KW-0472">Membrane</keyword>
<name>A0A2K9LRU4_9GAMM</name>
<dbReference type="EMBL" id="CP022684">
    <property type="protein sequence ID" value="AUM15038.1"/>
    <property type="molecule type" value="Genomic_DNA"/>
</dbReference>
<accession>A0A2K9LRU4</accession>
<dbReference type="KEGG" id="kak:Kalk_19580"/>
<feature type="domain" description="Lnb N-terminal periplasmic" evidence="2">
    <location>
        <begin position="126"/>
        <end position="284"/>
    </location>
</feature>
<dbReference type="Pfam" id="PF13387">
    <property type="entry name" value="Lnb_N"/>
    <property type="match status" value="1"/>
</dbReference>
<evidence type="ECO:0000313" key="4">
    <source>
        <dbReference type="Proteomes" id="UP000235116"/>
    </source>
</evidence>
<dbReference type="AlphaFoldDB" id="A0A2K9LRU4"/>
<evidence type="ECO:0000313" key="3">
    <source>
        <dbReference type="EMBL" id="AUM15038.1"/>
    </source>
</evidence>
<reference evidence="4" key="1">
    <citation type="submission" date="2017-08" db="EMBL/GenBank/DDBJ databases">
        <title>Direct submision.</title>
        <authorList>
            <person name="Kim S.-J."/>
            <person name="Rhee S.-K."/>
        </authorList>
    </citation>
    <scope>NUCLEOTIDE SEQUENCE [LARGE SCALE GENOMIC DNA]</scope>
    <source>
        <strain evidence="4">GI5</strain>
    </source>
</reference>
<organism evidence="3 4">
    <name type="scientific">Ketobacter alkanivorans</name>
    <dbReference type="NCBI Taxonomy" id="1917421"/>
    <lineage>
        <taxon>Bacteria</taxon>
        <taxon>Pseudomonadati</taxon>
        <taxon>Pseudomonadota</taxon>
        <taxon>Gammaproteobacteria</taxon>
        <taxon>Pseudomonadales</taxon>
        <taxon>Ketobacteraceae</taxon>
        <taxon>Ketobacter</taxon>
    </lineage>
</organism>
<keyword evidence="1" id="KW-0812">Transmembrane</keyword>
<keyword evidence="1" id="KW-1133">Transmembrane helix</keyword>